<dbReference type="EMBL" id="RHHQ01000006">
    <property type="protein sequence ID" value="RNB91273.1"/>
    <property type="molecule type" value="Genomic_DNA"/>
</dbReference>
<dbReference type="InterPro" id="IPR058600">
    <property type="entry name" value="YhjD-like"/>
</dbReference>
<dbReference type="OrthoDB" id="2467624at2"/>
<sequence length="132" mass="15144">MSGQPEGASAPQQSARDLLLECVLYGIFFKAVAVDLATLRPLSLKLSYLPVLEELSIWAERLHHQLKRQLLRQGVEILTARKQGKFYTVQIRIKGYRQEAVYSIELLHAECQERLRGWLVRNREQQLAKGGD</sequence>
<keyword evidence="2" id="KW-1185">Reference proteome</keyword>
<gene>
    <name evidence="1" type="ORF">EDM56_06745</name>
</gene>
<dbReference type="Proteomes" id="UP000271031">
    <property type="component" value="Unassembled WGS sequence"/>
</dbReference>
<dbReference type="AlphaFoldDB" id="A0A3M8DSV9"/>
<dbReference type="RefSeq" id="WP_122917126.1">
    <property type="nucleotide sequence ID" value="NZ_RHHQ01000006.1"/>
</dbReference>
<name>A0A3M8DSV9_9BACL</name>
<accession>A0A3M8DSV9</accession>
<protein>
    <submittedName>
        <fullName evidence="1">Uncharacterized protein</fullName>
    </submittedName>
</protein>
<dbReference type="Pfam" id="PF26325">
    <property type="entry name" value="YhjD"/>
    <property type="match status" value="1"/>
</dbReference>
<reference evidence="1 2" key="1">
    <citation type="submission" date="2018-10" db="EMBL/GenBank/DDBJ databases">
        <title>Phylogenomics of Brevibacillus.</title>
        <authorList>
            <person name="Dunlap C."/>
        </authorList>
    </citation>
    <scope>NUCLEOTIDE SEQUENCE [LARGE SCALE GENOMIC DNA]</scope>
    <source>
        <strain evidence="1 2">JCM 15716</strain>
    </source>
</reference>
<evidence type="ECO:0000313" key="1">
    <source>
        <dbReference type="EMBL" id="RNB91273.1"/>
    </source>
</evidence>
<organism evidence="1 2">
    <name type="scientific">Brevibacillus fluminis</name>
    <dbReference type="NCBI Taxonomy" id="511487"/>
    <lineage>
        <taxon>Bacteria</taxon>
        <taxon>Bacillati</taxon>
        <taxon>Bacillota</taxon>
        <taxon>Bacilli</taxon>
        <taxon>Bacillales</taxon>
        <taxon>Paenibacillaceae</taxon>
        <taxon>Brevibacillus</taxon>
    </lineage>
</organism>
<comment type="caution">
    <text evidence="1">The sequence shown here is derived from an EMBL/GenBank/DDBJ whole genome shotgun (WGS) entry which is preliminary data.</text>
</comment>
<proteinExistence type="predicted"/>
<evidence type="ECO:0000313" key="2">
    <source>
        <dbReference type="Proteomes" id="UP000271031"/>
    </source>
</evidence>